<feature type="signal peptide" evidence="2">
    <location>
        <begin position="1"/>
        <end position="27"/>
    </location>
</feature>
<dbReference type="EMBL" id="AQHF01000032">
    <property type="protein sequence ID" value="MBE0348268.1"/>
    <property type="molecule type" value="Genomic_DNA"/>
</dbReference>
<keyword evidence="2" id="KW-0732">Signal</keyword>
<dbReference type="Pfam" id="PF01464">
    <property type="entry name" value="SLT"/>
    <property type="match status" value="1"/>
</dbReference>
<sequence length="191" mass="21812">MKRNIFQLLCFMALTLSQLLVCSVALSADWDEKIEKAVKRYSPGRDPDLMKAQLWQESRYKLNAVSPVGASGIAQFMPATWEEQMRKLGLSGSPFDADLAIITAAFYMEQHYRFWSSPRPEWDRENLALCNYNAGAGNCLKAQKLSGGESLYPHIIRFLPEVTGHHSRETIEYVDRIRQFQMQIKVGLCCD</sequence>
<evidence type="ECO:0000256" key="2">
    <source>
        <dbReference type="SAM" id="SignalP"/>
    </source>
</evidence>
<feature type="domain" description="Transglycosylase SLT" evidence="3">
    <location>
        <begin position="42"/>
        <end position="148"/>
    </location>
</feature>
<organism evidence="4 5">
    <name type="scientific">Pseudoalteromonas peptidolytica F12-50-A1</name>
    <dbReference type="NCBI Taxonomy" id="1315280"/>
    <lineage>
        <taxon>Bacteria</taxon>
        <taxon>Pseudomonadati</taxon>
        <taxon>Pseudomonadota</taxon>
        <taxon>Gammaproteobacteria</taxon>
        <taxon>Alteromonadales</taxon>
        <taxon>Pseudoalteromonadaceae</taxon>
        <taxon>Pseudoalteromonas</taxon>
    </lineage>
</organism>
<dbReference type="PANTHER" id="PTHR37423:SF2">
    <property type="entry name" value="MEMBRANE-BOUND LYTIC MUREIN TRANSGLYCOSYLASE C"/>
    <property type="match status" value="1"/>
</dbReference>
<comment type="similarity">
    <text evidence="1">Belongs to the transglycosylase Slt family.</text>
</comment>
<dbReference type="AlphaFoldDB" id="A0A8I0MZP8"/>
<proteinExistence type="inferred from homology"/>
<reference evidence="4 5" key="1">
    <citation type="submission" date="2015-06" db="EMBL/GenBank/DDBJ databases">
        <title>Genome sequence of Pseudoalteromonas peptidolytica.</title>
        <authorList>
            <person name="Xie B.-B."/>
            <person name="Rong J.-C."/>
            <person name="Qin Q.-L."/>
            <person name="Zhang Y.-Z."/>
        </authorList>
    </citation>
    <scope>NUCLEOTIDE SEQUENCE [LARGE SCALE GENOMIC DNA]</scope>
    <source>
        <strain evidence="4 5">F12-50-A1</strain>
    </source>
</reference>
<evidence type="ECO:0000313" key="5">
    <source>
        <dbReference type="Proteomes" id="UP000660708"/>
    </source>
</evidence>
<dbReference type="RefSeq" id="WP_208723407.1">
    <property type="nucleotide sequence ID" value="NZ_AQHF01000032.1"/>
</dbReference>
<dbReference type="InterPro" id="IPR023346">
    <property type="entry name" value="Lysozyme-like_dom_sf"/>
</dbReference>
<evidence type="ECO:0000256" key="1">
    <source>
        <dbReference type="ARBA" id="ARBA00007734"/>
    </source>
</evidence>
<protein>
    <recommendedName>
        <fullName evidence="3">Transglycosylase SLT domain-containing protein</fullName>
    </recommendedName>
</protein>
<name>A0A8I0MZP8_9GAMM</name>
<keyword evidence="5" id="KW-1185">Reference proteome</keyword>
<evidence type="ECO:0000259" key="3">
    <source>
        <dbReference type="Pfam" id="PF01464"/>
    </source>
</evidence>
<evidence type="ECO:0000313" key="4">
    <source>
        <dbReference type="EMBL" id="MBE0348268.1"/>
    </source>
</evidence>
<feature type="chain" id="PRO_5034457873" description="Transglycosylase SLT domain-containing protein" evidence="2">
    <location>
        <begin position="28"/>
        <end position="191"/>
    </location>
</feature>
<gene>
    <name evidence="4" type="ORF">PPEP_a4551</name>
</gene>
<dbReference type="Gene3D" id="1.10.530.10">
    <property type="match status" value="1"/>
</dbReference>
<dbReference type="PANTHER" id="PTHR37423">
    <property type="entry name" value="SOLUBLE LYTIC MUREIN TRANSGLYCOSYLASE-RELATED"/>
    <property type="match status" value="1"/>
</dbReference>
<comment type="caution">
    <text evidence="4">The sequence shown here is derived from an EMBL/GenBank/DDBJ whole genome shotgun (WGS) entry which is preliminary data.</text>
</comment>
<dbReference type="SUPFAM" id="SSF53955">
    <property type="entry name" value="Lysozyme-like"/>
    <property type="match status" value="1"/>
</dbReference>
<dbReference type="InterPro" id="IPR008258">
    <property type="entry name" value="Transglycosylase_SLT_dom_1"/>
</dbReference>
<dbReference type="Proteomes" id="UP000660708">
    <property type="component" value="Unassembled WGS sequence"/>
</dbReference>
<accession>A0A8I0MZP8</accession>